<keyword evidence="3" id="KW-1185">Reference proteome</keyword>
<dbReference type="InParanoid" id="K9TLX9"/>
<dbReference type="Gene3D" id="3.30.200.20">
    <property type="entry name" value="Phosphorylase Kinase, domain 1"/>
    <property type="match status" value="1"/>
</dbReference>
<dbReference type="Pfam" id="PF01636">
    <property type="entry name" value="APH"/>
    <property type="match status" value="1"/>
</dbReference>
<dbReference type="FunCoup" id="K9TLX9">
    <property type="interactions" value="2"/>
</dbReference>
<dbReference type="RefSeq" id="WP_015149649.1">
    <property type="nucleotide sequence ID" value="NC_019693.1"/>
</dbReference>
<dbReference type="PANTHER" id="PTHR21310">
    <property type="entry name" value="AMINOGLYCOSIDE PHOSPHOTRANSFERASE-RELATED-RELATED"/>
    <property type="match status" value="1"/>
</dbReference>
<proteinExistence type="predicted"/>
<accession>K9TLX9</accession>
<evidence type="ECO:0000259" key="1">
    <source>
        <dbReference type="Pfam" id="PF01636"/>
    </source>
</evidence>
<dbReference type="STRING" id="56110.Oscil6304_3451"/>
<dbReference type="PANTHER" id="PTHR21310:SF15">
    <property type="entry name" value="AMINOGLYCOSIDE PHOSPHOTRANSFERASE DOMAIN-CONTAINING PROTEIN"/>
    <property type="match status" value="1"/>
</dbReference>
<dbReference type="GO" id="GO:0016740">
    <property type="term" value="F:transferase activity"/>
    <property type="evidence" value="ECO:0007669"/>
    <property type="project" value="UniProtKB-KW"/>
</dbReference>
<evidence type="ECO:0000313" key="2">
    <source>
        <dbReference type="EMBL" id="AFY83019.1"/>
    </source>
</evidence>
<sequence length="300" mass="33864">MTRSPDAIVTLANRHGLAIDPASLQTDESGLDFQVAIAQTPDRASWLLRIPRRPDVLDSTQRERTILTLVRPYLPVQVPDWQIHTDELIAYPLLTGKPAGTIDLEIQNYRWEIDAENLPEVYLQSLADALVALHGIEHQAVTKAGLETPSIPGIRTAWLERMARVKGVYPVNPDLWDRWQRWLDRDILWPAHTTLIHGDLHPGHILVDRQGQVTGLIDWTEARVDDGTLDFAAHYQVFGRVSLDALIHQYEQRGGTIWATLGDHVVEYHSAFGVQVAEFAERSGLDEYKGMARQMLSQSP</sequence>
<feature type="domain" description="Aminoglycoside phosphotransferase" evidence="1">
    <location>
        <begin position="25"/>
        <end position="260"/>
    </location>
</feature>
<dbReference type="Proteomes" id="UP000010367">
    <property type="component" value="Chromosome"/>
</dbReference>
<reference evidence="2 3" key="1">
    <citation type="submission" date="2012-06" db="EMBL/GenBank/DDBJ databases">
        <title>Finished chromosome of genome of Oscillatoria acuminata PCC 6304.</title>
        <authorList>
            <consortium name="US DOE Joint Genome Institute"/>
            <person name="Gugger M."/>
            <person name="Coursin T."/>
            <person name="Rippka R."/>
            <person name="Tandeau De Marsac N."/>
            <person name="Huntemann M."/>
            <person name="Wei C.-L."/>
            <person name="Han J."/>
            <person name="Detter J.C."/>
            <person name="Han C."/>
            <person name="Tapia R."/>
            <person name="Davenport K."/>
            <person name="Daligault H."/>
            <person name="Erkkila T."/>
            <person name="Gu W."/>
            <person name="Munk A.C.C."/>
            <person name="Teshima H."/>
            <person name="Xu Y."/>
            <person name="Chain P."/>
            <person name="Chen A."/>
            <person name="Krypides N."/>
            <person name="Mavromatis K."/>
            <person name="Markowitz V."/>
            <person name="Szeto E."/>
            <person name="Ivanova N."/>
            <person name="Mikhailova N."/>
            <person name="Ovchinnikova G."/>
            <person name="Pagani I."/>
            <person name="Pati A."/>
            <person name="Goodwin L."/>
            <person name="Peters L."/>
            <person name="Pitluck S."/>
            <person name="Woyke T."/>
            <person name="Kerfeld C."/>
        </authorList>
    </citation>
    <scope>NUCLEOTIDE SEQUENCE [LARGE SCALE GENOMIC DNA]</scope>
    <source>
        <strain evidence="2 3">PCC 6304</strain>
    </source>
</reference>
<dbReference type="InterPro" id="IPR051678">
    <property type="entry name" value="AGP_Transferase"/>
</dbReference>
<dbReference type="CDD" id="cd05152">
    <property type="entry name" value="MPH2"/>
    <property type="match status" value="1"/>
</dbReference>
<dbReference type="OrthoDB" id="3806873at2"/>
<dbReference type="InterPro" id="IPR011009">
    <property type="entry name" value="Kinase-like_dom_sf"/>
</dbReference>
<dbReference type="AlphaFoldDB" id="K9TLX9"/>
<dbReference type="SUPFAM" id="SSF56112">
    <property type="entry name" value="Protein kinase-like (PK-like)"/>
    <property type="match status" value="1"/>
</dbReference>
<dbReference type="HOGENOM" id="CLU_067567_0_0_3"/>
<dbReference type="KEGG" id="oac:Oscil6304_3451"/>
<organism evidence="2 3">
    <name type="scientific">Oscillatoria acuminata PCC 6304</name>
    <dbReference type="NCBI Taxonomy" id="56110"/>
    <lineage>
        <taxon>Bacteria</taxon>
        <taxon>Bacillati</taxon>
        <taxon>Cyanobacteriota</taxon>
        <taxon>Cyanophyceae</taxon>
        <taxon>Oscillatoriophycideae</taxon>
        <taxon>Oscillatoriales</taxon>
        <taxon>Oscillatoriaceae</taxon>
        <taxon>Oscillatoria</taxon>
    </lineage>
</organism>
<evidence type="ECO:0000313" key="3">
    <source>
        <dbReference type="Proteomes" id="UP000010367"/>
    </source>
</evidence>
<name>K9TLX9_9CYAN</name>
<dbReference type="eggNOG" id="COG3173">
    <property type="taxonomic scope" value="Bacteria"/>
</dbReference>
<dbReference type="EMBL" id="CP003607">
    <property type="protein sequence ID" value="AFY83019.1"/>
    <property type="molecule type" value="Genomic_DNA"/>
</dbReference>
<dbReference type="InterPro" id="IPR002575">
    <property type="entry name" value="Aminoglycoside_PTrfase"/>
</dbReference>
<dbReference type="PATRIC" id="fig|56110.3.peg.4135"/>
<protein>
    <submittedName>
        <fullName evidence="2">Putative aminoglycoside phosphotransferase</fullName>
    </submittedName>
</protein>
<dbReference type="Gene3D" id="3.90.1200.10">
    <property type="match status" value="1"/>
</dbReference>
<gene>
    <name evidence="2" type="ORF">Oscil6304_3451</name>
</gene>
<keyword evidence="2" id="KW-0808">Transferase</keyword>